<sequence>MVSLNPGDRIRIAPLDEEAEVFEVRQVGNQVILGVIFYPSQKAQRLVLSLDELPQRVQKLPTLWESFRESALMRDAFLLFVEALRMRLAYTFDPHYAVSVTQVDLLPHQVDAVYRHILPMPRIRFLLADDPGLGKTIMAGLVMKELKVRGLVKRTLLIVPAHLQDQWQREMMDWFREDFVVLRRELLSNLYAADFFERNSQVLVSLDFARKEDVRELLARQRWDLVIVDEAHKLSATRYGQKVHKTKRYQLGEAIAPKTTHLLFLTATPHKGDDEAYFLLLNLLEPHLFANSEQLKEAAHSQGLPFVLRRTKEQVVDLQGRKLFRKREVKTLGVSLTEAERRLYDAVTNYVRRWYATVADKRDRRSRNVALALTVLQRRLSSSLFAVRESLRRRKNKLQALLNEWERRQQEEELPEWDEDAIQDLVEMTAQEWESFQERLEGTTAARTPDELREEIDELDELIRLALEAEKAGEEAKMQQLRQVVEEHLRHHPDEKLLVFTEFKDTLTALERRFNQWGFACAVIHGQMSLQERIAQERRFRDEVQVMVATDAAGEGVNLQFCRLMVNYDLPWNPNRLEQRMGRIHRYGQKRDCFIFNLLYPETREGKVLQRLMEKLERMRERLGDTVYDVIGTLLEGVRLEDLIMDAILKGDAPELERVLEVDIERRVEEFQRVLQENALASHHIDLSAVQKNDADSLRWRLVPWDVERFTRLAVQPIGGQLIEDRRHQKVFRISVPREFLKQHGLQDENFAKGLRIAFERAIARQADAEFFAPGHPLLEALIDHHLNKNRPVKAVLVDEKGRDGTLWLYRLQVQDGKGRPALERLVAIFCDRQTGEVREVDPRMLWELQPLPDNTLLPDELFDALRIADETTRTFALNCLQSILAEARERRERETTIKERWLQMSFDALIKEANDKLFAYRRRAEEGEDMRLAIQQEEENLKALVREQKERMDELAKERKLMPTEPQLEAVALIVPKTLVAKPADEDEEAKRRVEEAGMKVAMEYEREHGRQPEDVSNQFLGYDIVSCSETEVRYIEVKSFATTGTVELTPHEWQMAERLQDTYWLYIVEDALTEPKLHTIQNPAASLKAQPVTGVIKIVVEGWKEVTQG</sequence>
<dbReference type="CDD" id="cd18793">
    <property type="entry name" value="SF2_C_SNF"/>
    <property type="match status" value="1"/>
</dbReference>
<keyword evidence="3 8" id="KW-0347">Helicase</keyword>
<dbReference type="Pfam" id="PF13020">
    <property type="entry name" value="NOV_C"/>
    <property type="match status" value="1"/>
</dbReference>
<dbReference type="Pfam" id="PF00271">
    <property type="entry name" value="Helicase_C"/>
    <property type="match status" value="1"/>
</dbReference>
<keyword evidence="4" id="KW-0067">ATP-binding</keyword>
<evidence type="ECO:0000259" key="7">
    <source>
        <dbReference type="PROSITE" id="PS51194"/>
    </source>
</evidence>
<dbReference type="InterPro" id="IPR038718">
    <property type="entry name" value="SNF2-like_sf"/>
</dbReference>
<dbReference type="CDD" id="cd18011">
    <property type="entry name" value="DEXDc_RapA"/>
    <property type="match status" value="1"/>
</dbReference>
<keyword evidence="2" id="KW-0378">Hydrolase</keyword>
<proteinExistence type="predicted"/>
<dbReference type="SMART" id="SM00487">
    <property type="entry name" value="DEXDc"/>
    <property type="match status" value="1"/>
</dbReference>
<evidence type="ECO:0000256" key="2">
    <source>
        <dbReference type="ARBA" id="ARBA00022801"/>
    </source>
</evidence>
<evidence type="ECO:0000256" key="1">
    <source>
        <dbReference type="ARBA" id="ARBA00022741"/>
    </source>
</evidence>
<dbReference type="InterPro" id="IPR057342">
    <property type="entry name" value="DEXDc_RapA"/>
</dbReference>
<evidence type="ECO:0000256" key="3">
    <source>
        <dbReference type="ARBA" id="ARBA00022806"/>
    </source>
</evidence>
<dbReference type="GO" id="GO:0004386">
    <property type="term" value="F:helicase activity"/>
    <property type="evidence" value="ECO:0007669"/>
    <property type="project" value="UniProtKB-KW"/>
</dbReference>
<dbReference type="SUPFAM" id="SSF52540">
    <property type="entry name" value="P-loop containing nucleoside triphosphate hydrolases"/>
    <property type="match status" value="2"/>
</dbReference>
<evidence type="ECO:0000313" key="9">
    <source>
        <dbReference type="Proteomes" id="UP001204798"/>
    </source>
</evidence>
<dbReference type="InterPro" id="IPR027417">
    <property type="entry name" value="P-loop_NTPase"/>
</dbReference>
<keyword evidence="9" id="KW-1185">Reference proteome</keyword>
<name>A0ABT2ER27_9BACT</name>
<accession>A0ABT2ER27</accession>
<evidence type="ECO:0000256" key="4">
    <source>
        <dbReference type="ARBA" id="ARBA00022840"/>
    </source>
</evidence>
<protein>
    <submittedName>
        <fullName evidence="8">Superfamily II DNA or RNA helicase</fullName>
    </submittedName>
</protein>
<dbReference type="EMBL" id="JANUCP010000005">
    <property type="protein sequence ID" value="MCS3920423.1"/>
    <property type="molecule type" value="Genomic_DNA"/>
</dbReference>
<dbReference type="InterPro" id="IPR000330">
    <property type="entry name" value="SNF2_N"/>
</dbReference>
<keyword evidence="1" id="KW-0547">Nucleotide-binding</keyword>
<dbReference type="PROSITE" id="PS51194">
    <property type="entry name" value="HELICASE_CTER"/>
    <property type="match status" value="1"/>
</dbReference>
<dbReference type="InterPro" id="IPR001650">
    <property type="entry name" value="Helicase_C-like"/>
</dbReference>
<dbReference type="InterPro" id="IPR049730">
    <property type="entry name" value="SNF2/RAD54-like_C"/>
</dbReference>
<feature type="coiled-coil region" evidence="5">
    <location>
        <begin position="452"/>
        <end position="484"/>
    </location>
</feature>
<gene>
    <name evidence="8" type="ORF">M2350_002852</name>
</gene>
<organism evidence="8 9">
    <name type="scientific">Candidatus Fervidibacter sacchari</name>
    <dbReference type="NCBI Taxonomy" id="1448929"/>
    <lineage>
        <taxon>Bacteria</taxon>
        <taxon>Candidatus Fervidibacterota</taxon>
        <taxon>Candidatus Fervidibacter</taxon>
    </lineage>
</organism>
<comment type="caution">
    <text evidence="8">The sequence shown here is derived from an EMBL/GenBank/DDBJ whole genome shotgun (WGS) entry which is preliminary data.</text>
</comment>
<dbReference type="PROSITE" id="PS51192">
    <property type="entry name" value="HELICASE_ATP_BIND_1"/>
    <property type="match status" value="1"/>
</dbReference>
<dbReference type="InterPro" id="IPR014001">
    <property type="entry name" value="Helicase_ATP-bd"/>
</dbReference>
<dbReference type="Proteomes" id="UP001204798">
    <property type="component" value="Unassembled WGS sequence"/>
</dbReference>
<dbReference type="RefSeq" id="WP_259099617.1">
    <property type="nucleotide sequence ID" value="NZ_CP130454.1"/>
</dbReference>
<reference evidence="8 9" key="1">
    <citation type="submission" date="2022-08" db="EMBL/GenBank/DDBJ databases">
        <title>Bacterial and archaeal communities from various locations to study Microbial Dark Matter (Phase II).</title>
        <authorList>
            <person name="Stepanauskas R."/>
        </authorList>
    </citation>
    <scope>NUCLEOTIDE SEQUENCE [LARGE SCALE GENOMIC DNA]</scope>
    <source>
        <strain evidence="8 9">PD1</strain>
    </source>
</reference>
<evidence type="ECO:0000256" key="5">
    <source>
        <dbReference type="SAM" id="Coils"/>
    </source>
</evidence>
<dbReference type="InterPro" id="IPR024975">
    <property type="entry name" value="NOV_C"/>
</dbReference>
<dbReference type="Gene3D" id="3.40.50.300">
    <property type="entry name" value="P-loop containing nucleotide triphosphate hydrolases"/>
    <property type="match status" value="1"/>
</dbReference>
<dbReference type="PANTHER" id="PTHR45766:SF6">
    <property type="entry name" value="SWI_SNF-RELATED MATRIX-ASSOCIATED ACTIN-DEPENDENT REGULATOR OF CHROMATIN SUBFAMILY A-LIKE PROTEIN 1"/>
    <property type="match status" value="1"/>
</dbReference>
<dbReference type="SMART" id="SM00490">
    <property type="entry name" value="HELICc"/>
    <property type="match status" value="1"/>
</dbReference>
<feature type="coiled-coil region" evidence="5">
    <location>
        <begin position="928"/>
        <end position="959"/>
    </location>
</feature>
<evidence type="ECO:0000313" key="8">
    <source>
        <dbReference type="EMBL" id="MCS3920423.1"/>
    </source>
</evidence>
<dbReference type="Gene3D" id="3.40.50.10810">
    <property type="entry name" value="Tandem AAA-ATPase domain"/>
    <property type="match status" value="1"/>
</dbReference>
<feature type="domain" description="Helicase ATP-binding" evidence="6">
    <location>
        <begin position="116"/>
        <end position="287"/>
    </location>
</feature>
<dbReference type="Pfam" id="PF00176">
    <property type="entry name" value="SNF2-rel_dom"/>
    <property type="match status" value="1"/>
</dbReference>
<feature type="domain" description="Helicase C-terminal" evidence="7">
    <location>
        <begin position="480"/>
        <end position="635"/>
    </location>
</feature>
<evidence type="ECO:0000259" key="6">
    <source>
        <dbReference type="PROSITE" id="PS51192"/>
    </source>
</evidence>
<keyword evidence="5" id="KW-0175">Coiled coil</keyword>
<dbReference type="PANTHER" id="PTHR45766">
    <property type="entry name" value="DNA ANNEALING HELICASE AND ENDONUCLEASE ZRANB3 FAMILY MEMBER"/>
    <property type="match status" value="1"/>
</dbReference>